<feature type="transmembrane region" description="Helical" evidence="8">
    <location>
        <begin position="277"/>
        <end position="297"/>
    </location>
</feature>
<evidence type="ECO:0000313" key="9">
    <source>
        <dbReference type="EMBL" id="MFC6635314.1"/>
    </source>
</evidence>
<evidence type="ECO:0000256" key="6">
    <source>
        <dbReference type="ARBA" id="ARBA00022989"/>
    </source>
</evidence>
<feature type="transmembrane region" description="Helical" evidence="8">
    <location>
        <begin position="205"/>
        <end position="229"/>
    </location>
</feature>
<proteinExistence type="inferred from homology"/>
<protein>
    <submittedName>
        <fullName evidence="9">BCCT family transporter</fullName>
    </submittedName>
</protein>
<accession>A0ABW1YRI1</accession>
<reference evidence="10" key="1">
    <citation type="journal article" date="2019" name="Int. J. Syst. Evol. Microbiol.">
        <title>The Global Catalogue of Microorganisms (GCM) 10K type strain sequencing project: providing services to taxonomists for standard genome sequencing and annotation.</title>
        <authorList>
            <consortium name="The Broad Institute Genomics Platform"/>
            <consortium name="The Broad Institute Genome Sequencing Center for Infectious Disease"/>
            <person name="Wu L."/>
            <person name="Ma J."/>
        </authorList>
    </citation>
    <scope>NUCLEOTIDE SEQUENCE [LARGE SCALE GENOMIC DNA]</scope>
    <source>
        <strain evidence="10">CGMCC 1.13718</strain>
    </source>
</reference>
<sequence>MTPRRRRRIRVIDFPGETIHRLKPITFWPALIGIMLVLTLTAADERQFVEFTTSINSVIIDNFSALFLYSALALLGLCVYVFVSPLGKVRIGGAGVAPIYSPFRWFAVSLTTVIAMGILFWAVAEPVVHFREPPAFIDIEPGSAAAMAFSMSTVFVHWTLAPYAIYTVAALTFALGFYNCGYGFSVGSLLRPLLGRYLIEPVAQLVDGLVLFAVVVGMSAVLSAGLLLIGDGLQYLFAIPKSPALYAATAAFIVSVALLSAASGLRQGIQVLARINTLLFVLLLLYLLIVGPGTFILELGGRSLLEYLRDFFPRQLLLDEPEGSRWSGWWTTAFYASWFAWAPLSCLFLGKIARGYTVRQFILVNLLLPSLFGALWFSAFGGSALYFDSLSNGALYGAYQREGLAAMAYQLFSYLPGSVLLSLFFVFACFISFITATDSNTDAIGGLCMKSVTAEYMGSPFGIKLLWASVIGVVGWCSATFLGADGIKMLANLAGLPGVVIVLGSGASLMLLAQRVR</sequence>
<dbReference type="InterPro" id="IPR000060">
    <property type="entry name" value="BCCT_transptr"/>
</dbReference>
<dbReference type="PANTHER" id="PTHR30047">
    <property type="entry name" value="HIGH-AFFINITY CHOLINE TRANSPORT PROTEIN-RELATED"/>
    <property type="match status" value="1"/>
</dbReference>
<feature type="transmembrane region" description="Helical" evidence="8">
    <location>
        <begin position="25"/>
        <end position="43"/>
    </location>
</feature>
<keyword evidence="3" id="KW-0813">Transport</keyword>
<organism evidence="9 10">
    <name type="scientific">Microbulbifer taiwanensis</name>
    <dbReference type="NCBI Taxonomy" id="986746"/>
    <lineage>
        <taxon>Bacteria</taxon>
        <taxon>Pseudomonadati</taxon>
        <taxon>Pseudomonadota</taxon>
        <taxon>Gammaproteobacteria</taxon>
        <taxon>Cellvibrionales</taxon>
        <taxon>Microbulbiferaceae</taxon>
        <taxon>Microbulbifer</taxon>
    </lineage>
</organism>
<dbReference type="Pfam" id="PF02028">
    <property type="entry name" value="BCCT"/>
    <property type="match status" value="1"/>
</dbReference>
<evidence type="ECO:0000256" key="1">
    <source>
        <dbReference type="ARBA" id="ARBA00004651"/>
    </source>
</evidence>
<feature type="transmembrane region" description="Helical" evidence="8">
    <location>
        <begin position="244"/>
        <end position="265"/>
    </location>
</feature>
<comment type="caution">
    <text evidence="9">The sequence shown here is derived from an EMBL/GenBank/DDBJ whole genome shotgun (WGS) entry which is preliminary data.</text>
</comment>
<keyword evidence="4" id="KW-1003">Cell membrane</keyword>
<feature type="transmembrane region" description="Helical" evidence="8">
    <location>
        <begin position="407"/>
        <end position="434"/>
    </location>
</feature>
<feature type="transmembrane region" description="Helical" evidence="8">
    <location>
        <begin position="490"/>
        <end position="513"/>
    </location>
</feature>
<evidence type="ECO:0000256" key="4">
    <source>
        <dbReference type="ARBA" id="ARBA00022475"/>
    </source>
</evidence>
<comment type="subcellular location">
    <subcellularLocation>
        <location evidence="1">Cell membrane</location>
        <topology evidence="1">Multi-pass membrane protein</topology>
    </subcellularLocation>
</comment>
<feature type="transmembrane region" description="Helical" evidence="8">
    <location>
        <begin position="465"/>
        <end position="484"/>
    </location>
</feature>
<evidence type="ECO:0000256" key="3">
    <source>
        <dbReference type="ARBA" id="ARBA00022448"/>
    </source>
</evidence>
<feature type="transmembrane region" description="Helical" evidence="8">
    <location>
        <begin position="63"/>
        <end position="83"/>
    </location>
</feature>
<feature type="transmembrane region" description="Helical" evidence="8">
    <location>
        <begin position="362"/>
        <end position="387"/>
    </location>
</feature>
<keyword evidence="5 8" id="KW-0812">Transmembrane</keyword>
<dbReference type="EMBL" id="JBHSVR010000001">
    <property type="protein sequence ID" value="MFC6635314.1"/>
    <property type="molecule type" value="Genomic_DNA"/>
</dbReference>
<comment type="similarity">
    <text evidence="2">Belongs to the BCCT transporter (TC 2.A.15) family.</text>
</comment>
<evidence type="ECO:0000256" key="5">
    <source>
        <dbReference type="ARBA" id="ARBA00022692"/>
    </source>
</evidence>
<gene>
    <name evidence="9" type="ORF">ACFQBM_18720</name>
</gene>
<evidence type="ECO:0000256" key="7">
    <source>
        <dbReference type="ARBA" id="ARBA00023136"/>
    </source>
</evidence>
<keyword evidence="7 8" id="KW-0472">Membrane</keyword>
<feature type="transmembrane region" description="Helical" evidence="8">
    <location>
        <begin position="103"/>
        <end position="124"/>
    </location>
</feature>
<feature type="transmembrane region" description="Helical" evidence="8">
    <location>
        <begin position="328"/>
        <end position="350"/>
    </location>
</feature>
<evidence type="ECO:0000313" key="10">
    <source>
        <dbReference type="Proteomes" id="UP001596425"/>
    </source>
</evidence>
<feature type="transmembrane region" description="Helical" evidence="8">
    <location>
        <begin position="163"/>
        <end position="184"/>
    </location>
</feature>
<dbReference type="RefSeq" id="WP_226865067.1">
    <property type="nucleotide sequence ID" value="NZ_JBHSVR010000001.1"/>
</dbReference>
<dbReference type="PANTHER" id="PTHR30047:SF7">
    <property type="entry name" value="HIGH-AFFINITY CHOLINE TRANSPORT PROTEIN"/>
    <property type="match status" value="1"/>
</dbReference>
<name>A0ABW1YRI1_9GAMM</name>
<evidence type="ECO:0000256" key="8">
    <source>
        <dbReference type="SAM" id="Phobius"/>
    </source>
</evidence>
<keyword evidence="6 8" id="KW-1133">Transmembrane helix</keyword>
<dbReference type="Proteomes" id="UP001596425">
    <property type="component" value="Unassembled WGS sequence"/>
</dbReference>
<evidence type="ECO:0000256" key="2">
    <source>
        <dbReference type="ARBA" id="ARBA00005658"/>
    </source>
</evidence>
<keyword evidence="10" id="KW-1185">Reference proteome</keyword>